<dbReference type="AlphaFoldDB" id="A0A4C1SHW0"/>
<name>A0A4C1SHW0_EUMVA</name>
<protein>
    <submittedName>
        <fullName evidence="1">Uncharacterized protein</fullName>
    </submittedName>
</protein>
<keyword evidence="2" id="KW-1185">Reference proteome</keyword>
<comment type="caution">
    <text evidence="1">The sequence shown here is derived from an EMBL/GenBank/DDBJ whole genome shotgun (WGS) entry which is preliminary data.</text>
</comment>
<evidence type="ECO:0000313" key="2">
    <source>
        <dbReference type="Proteomes" id="UP000299102"/>
    </source>
</evidence>
<gene>
    <name evidence="1" type="ORF">EVAR_71430_1</name>
</gene>
<reference evidence="1 2" key="1">
    <citation type="journal article" date="2019" name="Commun. Biol.">
        <title>The bagworm genome reveals a unique fibroin gene that provides high tensile strength.</title>
        <authorList>
            <person name="Kono N."/>
            <person name="Nakamura H."/>
            <person name="Ohtoshi R."/>
            <person name="Tomita M."/>
            <person name="Numata K."/>
            <person name="Arakawa K."/>
        </authorList>
    </citation>
    <scope>NUCLEOTIDE SEQUENCE [LARGE SCALE GENOMIC DNA]</scope>
</reference>
<dbReference type="Proteomes" id="UP000299102">
    <property type="component" value="Unassembled WGS sequence"/>
</dbReference>
<dbReference type="EMBL" id="BGZK01003392">
    <property type="protein sequence ID" value="GBP00778.1"/>
    <property type="molecule type" value="Genomic_DNA"/>
</dbReference>
<evidence type="ECO:0000313" key="1">
    <source>
        <dbReference type="EMBL" id="GBP00778.1"/>
    </source>
</evidence>
<accession>A0A4C1SHW0</accession>
<organism evidence="1 2">
    <name type="scientific">Eumeta variegata</name>
    <name type="common">Bagworm moth</name>
    <name type="synonym">Eumeta japonica</name>
    <dbReference type="NCBI Taxonomy" id="151549"/>
    <lineage>
        <taxon>Eukaryota</taxon>
        <taxon>Metazoa</taxon>
        <taxon>Ecdysozoa</taxon>
        <taxon>Arthropoda</taxon>
        <taxon>Hexapoda</taxon>
        <taxon>Insecta</taxon>
        <taxon>Pterygota</taxon>
        <taxon>Neoptera</taxon>
        <taxon>Endopterygota</taxon>
        <taxon>Lepidoptera</taxon>
        <taxon>Glossata</taxon>
        <taxon>Ditrysia</taxon>
        <taxon>Tineoidea</taxon>
        <taxon>Psychidae</taxon>
        <taxon>Oiketicinae</taxon>
        <taxon>Eumeta</taxon>
    </lineage>
</organism>
<proteinExistence type="predicted"/>
<sequence>MGCGNNLLSDRLPACFPRIGFINTSIHRNIKRRGRVVHIRVRCPDRYAANKLVCERTATYKIGLEYASTAQSSAGEDLRDGLFGRDVARSPLGRSSGSSVRRHRLF</sequence>